<gene>
    <name evidence="1" type="ORF">M3M28_11345</name>
</gene>
<dbReference type="EMBL" id="CP097160">
    <property type="protein sequence ID" value="UQN14626.1"/>
    <property type="molecule type" value="Genomic_DNA"/>
</dbReference>
<organism evidence="1">
    <name type="scientific">Gulosibacter sediminis</name>
    <dbReference type="NCBI Taxonomy" id="1729695"/>
    <lineage>
        <taxon>Bacteria</taxon>
        <taxon>Bacillati</taxon>
        <taxon>Actinomycetota</taxon>
        <taxon>Actinomycetes</taxon>
        <taxon>Micrococcales</taxon>
        <taxon>Microbacteriaceae</taxon>
        <taxon>Gulosibacter</taxon>
    </lineage>
</organism>
<name>A0ABY4MW24_9MICO</name>
<accession>A0ABY4MW24</accession>
<proteinExistence type="predicted"/>
<reference evidence="1" key="1">
    <citation type="submission" date="2022-05" db="EMBL/GenBank/DDBJ databases">
        <title>Complete genome sequence of toluene-degrading Gulosibacter sediminis strain ACHW.36C.</title>
        <authorList>
            <person name="Wai A.C."/>
            <person name="Lai G.K."/>
            <person name="Griffin S.D."/>
            <person name="Leung F.C."/>
        </authorList>
    </citation>
    <scope>NUCLEOTIDE SEQUENCE [LARGE SCALE GENOMIC DNA]</scope>
    <source>
        <strain evidence="1">ACHW.36C</strain>
    </source>
</reference>
<sequence length="95" mass="10477">MTSNAAETVRTLMLESAYVNEVLKVAIDDNEKVAGVQFCLANIDDLGALPPLFAQLRADIKLALPEVEHVFLEPDVTERRAEAVPTENVVIRGWD</sequence>
<protein>
    <submittedName>
        <fullName evidence="1">Uncharacterized protein</fullName>
    </submittedName>
</protein>
<evidence type="ECO:0000313" key="1">
    <source>
        <dbReference type="EMBL" id="UQN14626.1"/>
    </source>
</evidence>